<dbReference type="CDD" id="cd16025">
    <property type="entry name" value="PAS_like"/>
    <property type="match status" value="1"/>
</dbReference>
<dbReference type="RefSeq" id="WP_145267701.1">
    <property type="nucleotide sequence ID" value="NZ_CP036426.1"/>
</dbReference>
<keyword evidence="7" id="KW-1185">Reference proteome</keyword>
<keyword evidence="3 6" id="KW-0378">Hydrolase</keyword>
<dbReference type="Gene3D" id="3.30.1120.10">
    <property type="match status" value="1"/>
</dbReference>
<dbReference type="EC" id="3.1.6.1" evidence="6"/>
<dbReference type="Proteomes" id="UP000317835">
    <property type="component" value="Chromosome"/>
</dbReference>
<dbReference type="InterPro" id="IPR000917">
    <property type="entry name" value="Sulfatase_N"/>
</dbReference>
<dbReference type="AlphaFoldDB" id="A0A518GXJ4"/>
<protein>
    <submittedName>
        <fullName evidence="6">Arylsulfatase</fullName>
        <ecNumber evidence="6">3.1.6.1</ecNumber>
    </submittedName>
</protein>
<dbReference type="SUPFAM" id="SSF53649">
    <property type="entry name" value="Alkaline phosphatase-like"/>
    <property type="match status" value="1"/>
</dbReference>
<dbReference type="GO" id="GO:0046872">
    <property type="term" value="F:metal ion binding"/>
    <property type="evidence" value="ECO:0007669"/>
    <property type="project" value="UniProtKB-KW"/>
</dbReference>
<sequence length="540" mass="59654">MNRSRWLVTICAGVLVGPATAEQARRPNLVIIMADDMGFSDIGCFGGEIRTPNLDALARAGLRFTQFYNTSRCCPTRASLLTGLYPHQAGVGHMMEDRGIPGYRGDLNRSSVTIAEVLKPSGYATLMAGKWHVCRPDRAEENGPIARGFDRHYGTIHGAGSFYDPVSLQLDGEPIAPEGDDYYYTDAIGSYASQFIREAPDDRPLFAYVALTAPHWPLHAPAEAIASYSGRYDEGWDVLRSERHRRMIDLGVVEGHWPLTPRDEEAPAWDEVPEVDRPWFSRRMEVYAAQVELMDRNVGRIVEALREDGRLEETLILFLADNGGCAEELGPSSHALYIPETTRDGRPVLQGNRRDLTPGPADTYQSYGLPWANASNTPFRRSKHWVHEGGISTPLIAHWPSGIPEGLGGSLLPTPGHLIDLMATCVDLGGARYPASFAGQSITPMAGKSLAPALQSGDREPHDAIFWEHEGNRAVRRGDWKLVSRHPGPWELYDLAADRTESDDLADRHPDVVAELSSLYDDWASRSAVVPWSDLPSPVR</sequence>
<evidence type="ECO:0000256" key="3">
    <source>
        <dbReference type="ARBA" id="ARBA00022801"/>
    </source>
</evidence>
<dbReference type="PANTHER" id="PTHR42693">
    <property type="entry name" value="ARYLSULFATASE FAMILY MEMBER"/>
    <property type="match status" value="1"/>
</dbReference>
<gene>
    <name evidence="6" type="primary">atsA_7</name>
    <name evidence="6" type="ORF">ElP_11530</name>
</gene>
<keyword evidence="2" id="KW-0479">Metal-binding</keyword>
<dbReference type="InterPro" id="IPR024607">
    <property type="entry name" value="Sulfatase_CS"/>
</dbReference>
<dbReference type="EMBL" id="CP036426">
    <property type="protein sequence ID" value="QDV33309.1"/>
    <property type="molecule type" value="Genomic_DNA"/>
</dbReference>
<organism evidence="6 7">
    <name type="scientific">Tautonia plasticadhaerens</name>
    <dbReference type="NCBI Taxonomy" id="2527974"/>
    <lineage>
        <taxon>Bacteria</taxon>
        <taxon>Pseudomonadati</taxon>
        <taxon>Planctomycetota</taxon>
        <taxon>Planctomycetia</taxon>
        <taxon>Isosphaerales</taxon>
        <taxon>Isosphaeraceae</taxon>
        <taxon>Tautonia</taxon>
    </lineage>
</organism>
<comment type="similarity">
    <text evidence="1">Belongs to the sulfatase family.</text>
</comment>
<evidence type="ECO:0000313" key="7">
    <source>
        <dbReference type="Proteomes" id="UP000317835"/>
    </source>
</evidence>
<reference evidence="6 7" key="1">
    <citation type="submission" date="2019-02" db="EMBL/GenBank/DDBJ databases">
        <title>Deep-cultivation of Planctomycetes and their phenomic and genomic characterization uncovers novel biology.</title>
        <authorList>
            <person name="Wiegand S."/>
            <person name="Jogler M."/>
            <person name="Boedeker C."/>
            <person name="Pinto D."/>
            <person name="Vollmers J."/>
            <person name="Rivas-Marin E."/>
            <person name="Kohn T."/>
            <person name="Peeters S.H."/>
            <person name="Heuer A."/>
            <person name="Rast P."/>
            <person name="Oberbeckmann S."/>
            <person name="Bunk B."/>
            <person name="Jeske O."/>
            <person name="Meyerdierks A."/>
            <person name="Storesund J.E."/>
            <person name="Kallscheuer N."/>
            <person name="Luecker S."/>
            <person name="Lage O.M."/>
            <person name="Pohl T."/>
            <person name="Merkel B.J."/>
            <person name="Hornburger P."/>
            <person name="Mueller R.-W."/>
            <person name="Bruemmer F."/>
            <person name="Labrenz M."/>
            <person name="Spormann A.M."/>
            <person name="Op den Camp H."/>
            <person name="Overmann J."/>
            <person name="Amann R."/>
            <person name="Jetten M.S.M."/>
            <person name="Mascher T."/>
            <person name="Medema M.H."/>
            <person name="Devos D.P."/>
            <person name="Kaster A.-K."/>
            <person name="Ovreas L."/>
            <person name="Rohde M."/>
            <person name="Galperin M.Y."/>
            <person name="Jogler C."/>
        </authorList>
    </citation>
    <scope>NUCLEOTIDE SEQUENCE [LARGE SCALE GENOMIC DNA]</scope>
    <source>
        <strain evidence="6 7">ElP</strain>
    </source>
</reference>
<evidence type="ECO:0000256" key="1">
    <source>
        <dbReference type="ARBA" id="ARBA00008779"/>
    </source>
</evidence>
<proteinExistence type="inferred from homology"/>
<dbReference type="Pfam" id="PF00884">
    <property type="entry name" value="Sulfatase"/>
    <property type="match status" value="1"/>
</dbReference>
<name>A0A518GXJ4_9BACT</name>
<keyword evidence="4" id="KW-0106">Calcium</keyword>
<feature type="domain" description="Sulfatase N-terminal" evidence="5">
    <location>
        <begin position="27"/>
        <end position="430"/>
    </location>
</feature>
<dbReference type="PROSITE" id="PS00149">
    <property type="entry name" value="SULFATASE_2"/>
    <property type="match status" value="1"/>
</dbReference>
<evidence type="ECO:0000256" key="4">
    <source>
        <dbReference type="ARBA" id="ARBA00022837"/>
    </source>
</evidence>
<dbReference type="GO" id="GO:0004065">
    <property type="term" value="F:arylsulfatase activity"/>
    <property type="evidence" value="ECO:0007669"/>
    <property type="project" value="UniProtKB-EC"/>
</dbReference>
<dbReference type="Gene3D" id="3.40.720.10">
    <property type="entry name" value="Alkaline Phosphatase, subunit A"/>
    <property type="match status" value="1"/>
</dbReference>
<evidence type="ECO:0000259" key="5">
    <source>
        <dbReference type="Pfam" id="PF00884"/>
    </source>
</evidence>
<dbReference type="InterPro" id="IPR050738">
    <property type="entry name" value="Sulfatase"/>
</dbReference>
<dbReference type="PANTHER" id="PTHR42693:SF53">
    <property type="entry name" value="ENDO-4-O-SULFATASE"/>
    <property type="match status" value="1"/>
</dbReference>
<dbReference type="FunFam" id="3.40.720.10:FF:000047">
    <property type="entry name" value="Arylsulfatase"/>
    <property type="match status" value="1"/>
</dbReference>
<dbReference type="InterPro" id="IPR017850">
    <property type="entry name" value="Alkaline_phosphatase_core_sf"/>
</dbReference>
<dbReference type="KEGG" id="tpla:ElP_11530"/>
<accession>A0A518GXJ4</accession>
<dbReference type="OrthoDB" id="9783154at2"/>
<evidence type="ECO:0000256" key="2">
    <source>
        <dbReference type="ARBA" id="ARBA00022723"/>
    </source>
</evidence>
<evidence type="ECO:0000313" key="6">
    <source>
        <dbReference type="EMBL" id="QDV33309.1"/>
    </source>
</evidence>